<dbReference type="Pfam" id="PF02308">
    <property type="entry name" value="MgtC"/>
    <property type="match status" value="1"/>
</dbReference>
<dbReference type="RefSeq" id="WP_285748795.1">
    <property type="nucleotide sequence ID" value="NZ_CP127162.1"/>
</dbReference>
<evidence type="ECO:0000313" key="9">
    <source>
        <dbReference type="EMBL" id="WIV21236.1"/>
    </source>
</evidence>
<dbReference type="PRINTS" id="PR01837">
    <property type="entry name" value="MGTCSAPBPROT"/>
</dbReference>
<feature type="transmembrane region" description="Helical" evidence="7">
    <location>
        <begin position="47"/>
        <end position="66"/>
    </location>
</feature>
<dbReference type="PROSITE" id="PS51671">
    <property type="entry name" value="ACT"/>
    <property type="match status" value="1"/>
</dbReference>
<dbReference type="Proteomes" id="UP001236415">
    <property type="component" value="Chromosome"/>
</dbReference>
<proteinExistence type="inferred from homology"/>
<keyword evidence="4 7" id="KW-0812">Transmembrane</keyword>
<accession>A0ABY8XCC7</accession>
<dbReference type="InterPro" id="IPR049177">
    <property type="entry name" value="MgtC_SapB_SrpB_YhiD_N"/>
</dbReference>
<dbReference type="InterPro" id="IPR002912">
    <property type="entry name" value="ACT_dom"/>
</dbReference>
<evidence type="ECO:0000256" key="7">
    <source>
        <dbReference type="SAM" id="Phobius"/>
    </source>
</evidence>
<dbReference type="EMBL" id="CP127162">
    <property type="protein sequence ID" value="WIV21236.1"/>
    <property type="molecule type" value="Genomic_DNA"/>
</dbReference>
<gene>
    <name evidence="9" type="ORF">QPK24_11420</name>
</gene>
<feature type="transmembrane region" description="Helical" evidence="7">
    <location>
        <begin position="78"/>
        <end position="96"/>
    </location>
</feature>
<evidence type="ECO:0000256" key="6">
    <source>
        <dbReference type="ARBA" id="ARBA00023136"/>
    </source>
</evidence>
<feature type="domain" description="ACT" evidence="8">
    <location>
        <begin position="157"/>
        <end position="239"/>
    </location>
</feature>
<keyword evidence="5 7" id="KW-1133">Transmembrane helix</keyword>
<evidence type="ECO:0000256" key="5">
    <source>
        <dbReference type="ARBA" id="ARBA00022989"/>
    </source>
</evidence>
<evidence type="ECO:0000256" key="2">
    <source>
        <dbReference type="ARBA" id="ARBA00009298"/>
    </source>
</evidence>
<dbReference type="PANTHER" id="PTHR33778:SF1">
    <property type="entry name" value="MAGNESIUM TRANSPORTER YHID-RELATED"/>
    <property type="match status" value="1"/>
</dbReference>
<evidence type="ECO:0000256" key="1">
    <source>
        <dbReference type="ARBA" id="ARBA00004651"/>
    </source>
</evidence>
<keyword evidence="3" id="KW-1003">Cell membrane</keyword>
<protein>
    <submittedName>
        <fullName evidence="9">MgtC/SapB family protein</fullName>
    </submittedName>
</protein>
<feature type="transmembrane region" description="Helical" evidence="7">
    <location>
        <begin position="6"/>
        <end position="27"/>
    </location>
</feature>
<evidence type="ECO:0000256" key="3">
    <source>
        <dbReference type="ARBA" id="ARBA00022475"/>
    </source>
</evidence>
<comment type="similarity">
    <text evidence="2">Belongs to the MgtC/SapB family.</text>
</comment>
<evidence type="ECO:0000259" key="8">
    <source>
        <dbReference type="PROSITE" id="PS51671"/>
    </source>
</evidence>
<evidence type="ECO:0000313" key="10">
    <source>
        <dbReference type="Proteomes" id="UP001236415"/>
    </source>
</evidence>
<reference evidence="9 10" key="1">
    <citation type="submission" date="2023-06" db="EMBL/GenBank/DDBJ databases">
        <title>Paenibacillus polygonum sp. nov., an endophytic bacterium, isolated from Polygonum lapathifolium L. in Nanji Wetland National Nature Reserve, South of Poyang Lake, Jiangxi Province, China.</title>
        <authorList>
            <person name="Yu Z."/>
        </authorList>
    </citation>
    <scope>NUCLEOTIDE SEQUENCE [LARGE SCALE GENOMIC DNA]</scope>
    <source>
        <strain evidence="9 10">C31</strain>
    </source>
</reference>
<name>A0ABY8XCC7_9BACL</name>
<dbReference type="SUPFAM" id="SSF55021">
    <property type="entry name" value="ACT-like"/>
    <property type="match status" value="1"/>
</dbReference>
<dbReference type="PANTHER" id="PTHR33778">
    <property type="entry name" value="PROTEIN MGTC"/>
    <property type="match status" value="1"/>
</dbReference>
<keyword evidence="10" id="KW-1185">Reference proteome</keyword>
<dbReference type="Gene3D" id="3.30.70.260">
    <property type="match status" value="1"/>
</dbReference>
<comment type="subcellular location">
    <subcellularLocation>
        <location evidence="1">Cell membrane</location>
        <topology evidence="1">Multi-pass membrane protein</topology>
    </subcellularLocation>
</comment>
<dbReference type="InterPro" id="IPR003416">
    <property type="entry name" value="MgtC/SapB/SrpB/YhiD_fam"/>
</dbReference>
<feature type="transmembrane region" description="Helical" evidence="7">
    <location>
        <begin position="108"/>
        <end position="141"/>
    </location>
</feature>
<keyword evidence="6 7" id="KW-0472">Membrane</keyword>
<sequence length="258" mass="28648">MPTSSIWVITPWELILRMLLAAVLGGLIGFEREWSNHAAGFRTHIQVCLGSASIMLLSIYGFSQFVDEVNVRIDPARLAAQVISGIGFLGAGAILRNGNMIKGLTTAASIWVVAAIGLCVGAGFFLGAVMCTLIVLINLFVFNKWERIWVKKRRYHDIEMVIQDQPGVVSAILSKFQEYDIRITDIKMQHVDISESDETDLDRMNLKLNVLAPHVETCLRALEEIMVMSEVDSIETSLKREALSKVNHKGTNNQSVSM</sequence>
<evidence type="ECO:0000256" key="4">
    <source>
        <dbReference type="ARBA" id="ARBA00022692"/>
    </source>
</evidence>
<organism evidence="9 10">
    <name type="scientific">Paenibacillus polygoni</name>
    <dbReference type="NCBI Taxonomy" id="3050112"/>
    <lineage>
        <taxon>Bacteria</taxon>
        <taxon>Bacillati</taxon>
        <taxon>Bacillota</taxon>
        <taxon>Bacilli</taxon>
        <taxon>Bacillales</taxon>
        <taxon>Paenibacillaceae</taxon>
        <taxon>Paenibacillus</taxon>
    </lineage>
</organism>
<dbReference type="InterPro" id="IPR045865">
    <property type="entry name" value="ACT-like_dom_sf"/>
</dbReference>